<name>A0A1W1CAB9_9ZZZZ</name>
<reference evidence="1" key="1">
    <citation type="submission" date="2016-10" db="EMBL/GenBank/DDBJ databases">
        <authorList>
            <person name="de Groot N.N."/>
        </authorList>
    </citation>
    <scope>NUCLEOTIDE SEQUENCE</scope>
</reference>
<dbReference type="EMBL" id="FPHK01000065">
    <property type="protein sequence ID" value="SFV62675.1"/>
    <property type="molecule type" value="Genomic_DNA"/>
</dbReference>
<dbReference type="AlphaFoldDB" id="A0A1W1CAB9"/>
<organism evidence="1">
    <name type="scientific">hydrothermal vent metagenome</name>
    <dbReference type="NCBI Taxonomy" id="652676"/>
    <lineage>
        <taxon>unclassified sequences</taxon>
        <taxon>metagenomes</taxon>
        <taxon>ecological metagenomes</taxon>
    </lineage>
</organism>
<gene>
    <name evidence="1" type="ORF">MNB_SM-6-633</name>
</gene>
<evidence type="ECO:0000313" key="1">
    <source>
        <dbReference type="EMBL" id="SFV62675.1"/>
    </source>
</evidence>
<proteinExistence type="predicted"/>
<sequence length="74" mass="8380">MEKQKNSSNESLLSTILLEIVKTKHALAKTQALLLQSESGLSKDEKKELRELLEKNVTETDNIINSLQKLKKES</sequence>
<accession>A0A1W1CAB9</accession>
<protein>
    <submittedName>
        <fullName evidence="1">Uncharacterized protein</fullName>
    </submittedName>
</protein>